<dbReference type="PANTHER" id="PTHR21879:SF9">
    <property type="entry name" value="OSIRIS 16"/>
    <property type="match status" value="1"/>
</dbReference>
<dbReference type="Pfam" id="PF07898">
    <property type="entry name" value="DUF1676"/>
    <property type="match status" value="1"/>
</dbReference>
<gene>
    <name evidence="3" type="primary">LOC115891718</name>
</gene>
<evidence type="ECO:0000256" key="1">
    <source>
        <dbReference type="SAM" id="SignalP"/>
    </source>
</evidence>
<dbReference type="GeneID" id="115891718"/>
<name>A0A6J2YY53_SITOR</name>
<reference evidence="3" key="1">
    <citation type="submission" date="2025-08" db="UniProtKB">
        <authorList>
            <consortium name="RefSeq"/>
        </authorList>
    </citation>
    <scope>IDENTIFICATION</scope>
    <source>
        <tissue evidence="3">Gonads</tissue>
    </source>
</reference>
<dbReference type="PANTHER" id="PTHR21879">
    <property type="entry name" value="FI03362P-RELATED-RELATED"/>
    <property type="match status" value="1"/>
</dbReference>
<protein>
    <submittedName>
        <fullName evidence="3">Uncharacterized protein LOC115891718</fullName>
    </submittedName>
</protein>
<dbReference type="AlphaFoldDB" id="A0A6J2YY53"/>
<sequence>MNHFLLTIITIGAFVVPAFSGDIKTNSIDKSEFKKSFGKICDDSSSSFTCLKMNVAAWMDRVSDTDSLDVFPGVSIVREQNSVTEKTGDITAELARQFPDDPNARIDAFLLKKVSSFFTNHAIKLNFWNNAAENDSVVTARKKDKKGDGGMGMMLAMGAMMKGTLMAIAMGGLAALAGKALMTGLIALLLSAITALKGLSSGGGHSTYEVIAKPVYSASHSHSVAHEGGWDGGNYGHKRSLDQAPLPLGLAQNYIPK</sequence>
<accession>A0A6J2YY53</accession>
<dbReference type="KEGG" id="soy:115891718"/>
<dbReference type="InParanoid" id="A0A6J2YY53"/>
<dbReference type="FunCoup" id="A0A6J2YY53">
    <property type="interactions" value="43"/>
</dbReference>
<dbReference type="Proteomes" id="UP000504635">
    <property type="component" value="Unplaced"/>
</dbReference>
<keyword evidence="1" id="KW-0732">Signal</keyword>
<feature type="signal peptide" evidence="1">
    <location>
        <begin position="1"/>
        <end position="20"/>
    </location>
</feature>
<proteinExistence type="predicted"/>
<evidence type="ECO:0000313" key="2">
    <source>
        <dbReference type="Proteomes" id="UP000504635"/>
    </source>
</evidence>
<keyword evidence="2" id="KW-1185">Reference proteome</keyword>
<dbReference type="OrthoDB" id="6627399at2759"/>
<dbReference type="RefSeq" id="XP_030768116.1">
    <property type="nucleotide sequence ID" value="XM_030912256.1"/>
</dbReference>
<dbReference type="GO" id="GO:0016020">
    <property type="term" value="C:membrane"/>
    <property type="evidence" value="ECO:0007669"/>
    <property type="project" value="TreeGrafter"/>
</dbReference>
<organism evidence="2 3">
    <name type="scientific">Sitophilus oryzae</name>
    <name type="common">Rice weevil</name>
    <name type="synonym">Curculio oryzae</name>
    <dbReference type="NCBI Taxonomy" id="7048"/>
    <lineage>
        <taxon>Eukaryota</taxon>
        <taxon>Metazoa</taxon>
        <taxon>Ecdysozoa</taxon>
        <taxon>Arthropoda</taxon>
        <taxon>Hexapoda</taxon>
        <taxon>Insecta</taxon>
        <taxon>Pterygota</taxon>
        <taxon>Neoptera</taxon>
        <taxon>Endopterygota</taxon>
        <taxon>Coleoptera</taxon>
        <taxon>Polyphaga</taxon>
        <taxon>Cucujiformia</taxon>
        <taxon>Curculionidae</taxon>
        <taxon>Dryophthorinae</taxon>
        <taxon>Sitophilus</taxon>
    </lineage>
</organism>
<evidence type="ECO:0000313" key="3">
    <source>
        <dbReference type="RefSeq" id="XP_030768116.1"/>
    </source>
</evidence>
<dbReference type="InterPro" id="IPR012464">
    <property type="entry name" value="DUF1676"/>
</dbReference>
<feature type="chain" id="PRO_5026827105" evidence="1">
    <location>
        <begin position="21"/>
        <end position="257"/>
    </location>
</feature>